<dbReference type="Proteomes" id="UP000321617">
    <property type="component" value="Unassembled WGS sequence"/>
</dbReference>
<dbReference type="InterPro" id="IPR029510">
    <property type="entry name" value="Ald_DH_CS_GLU"/>
</dbReference>
<dbReference type="OrthoDB" id="6882680at2"/>
<dbReference type="PANTHER" id="PTHR42991:SF1">
    <property type="entry name" value="ALDEHYDE DEHYDROGENASE"/>
    <property type="match status" value="1"/>
</dbReference>
<dbReference type="Gene3D" id="3.40.605.10">
    <property type="entry name" value="Aldehyde Dehydrogenase, Chain A, domain 1"/>
    <property type="match status" value="1"/>
</dbReference>
<dbReference type="EMBL" id="VLLL01000012">
    <property type="protein sequence ID" value="TWJ06406.1"/>
    <property type="molecule type" value="Genomic_DNA"/>
</dbReference>
<keyword evidence="2 4" id="KW-0560">Oxidoreductase</keyword>
<protein>
    <submittedName>
        <fullName evidence="6">Succinate semialdehyde dehydrogenase</fullName>
    </submittedName>
</protein>
<evidence type="ECO:0000256" key="1">
    <source>
        <dbReference type="ARBA" id="ARBA00009986"/>
    </source>
</evidence>
<reference evidence="6 7" key="1">
    <citation type="journal article" date="2013" name="Stand. Genomic Sci.">
        <title>Genomic Encyclopedia of Type Strains, Phase I: The one thousand microbial genomes (KMG-I) project.</title>
        <authorList>
            <person name="Kyrpides N.C."/>
            <person name="Woyke T."/>
            <person name="Eisen J.A."/>
            <person name="Garrity G."/>
            <person name="Lilburn T.G."/>
            <person name="Beck B.J."/>
            <person name="Whitman W.B."/>
            <person name="Hugenholtz P."/>
            <person name="Klenk H.P."/>
        </authorList>
    </citation>
    <scope>NUCLEOTIDE SEQUENCE [LARGE SCALE GENOMIC DNA]</scope>
    <source>
        <strain evidence="6 7">DSM 45044</strain>
    </source>
</reference>
<dbReference type="GO" id="GO:0008911">
    <property type="term" value="F:lactaldehyde dehydrogenase (NAD+) activity"/>
    <property type="evidence" value="ECO:0007669"/>
    <property type="project" value="TreeGrafter"/>
</dbReference>
<sequence length="478" mass="50288">MTATPFWIAGRPEHGDTEVVVRHPFDDQVAGTTTWAMPTQVEAAVSAAAGAADETAELPAHRRATALRHVADALRDSAETVAELITAESGKPIRWARVEVTRAIGTFTFAAEEARRFDGVTQRLDTDPGAAGRMALTRRFPLGPVLGITPFNFPLNLVAHKLAPAIAVGAPVVIKPAPATPLSALHLGRLLADTDLPAGAVSIVPVPNEAAGDLAADDRFAVVSFTGSDTVGWALADRLPRRKVVLELGGNAAALICDDWDDPADLDYAAERIATFGNYQAGQSCISVQRVFVPRDRCDDFTELLVSKVRALPSGDPRDDACVVGPLISRDAAGRVADWIDDAVAAGATLHCGGERDGNTVAPAVLSGVPAGRPLAEREVFGPVLVVEPVDDTDAGLAAVDDSRYGLQAGVFTRRIDVAARAHRRLRVGGVIIGDVPSFRADQMPYGGTKASGIGREGVAATMADYTEPRVMVLPDML</sequence>
<dbReference type="PANTHER" id="PTHR42991">
    <property type="entry name" value="ALDEHYDE DEHYDROGENASE"/>
    <property type="match status" value="1"/>
</dbReference>
<dbReference type="InterPro" id="IPR015590">
    <property type="entry name" value="Aldehyde_DH_dom"/>
</dbReference>
<dbReference type="FunFam" id="3.40.605.10:FF:000020">
    <property type="entry name" value="Aldehyde dehydrogenase"/>
    <property type="match status" value="1"/>
</dbReference>
<dbReference type="InterPro" id="IPR016163">
    <property type="entry name" value="Ald_DH_C"/>
</dbReference>
<evidence type="ECO:0000313" key="7">
    <source>
        <dbReference type="Proteomes" id="UP000321617"/>
    </source>
</evidence>
<evidence type="ECO:0000313" key="6">
    <source>
        <dbReference type="EMBL" id="TWJ06406.1"/>
    </source>
</evidence>
<proteinExistence type="inferred from homology"/>
<dbReference type="Gene3D" id="3.40.309.10">
    <property type="entry name" value="Aldehyde Dehydrogenase, Chain A, domain 2"/>
    <property type="match status" value="1"/>
</dbReference>
<dbReference type="Pfam" id="PF00171">
    <property type="entry name" value="Aldedh"/>
    <property type="match status" value="1"/>
</dbReference>
<gene>
    <name evidence="6" type="ORF">LX16_5142</name>
</gene>
<accession>A0A562ULC3</accession>
<dbReference type="InterPro" id="IPR051020">
    <property type="entry name" value="ALDH-related_metabolic_enz"/>
</dbReference>
<keyword evidence="7" id="KW-1185">Reference proteome</keyword>
<dbReference type="RefSeq" id="WP_147144494.1">
    <property type="nucleotide sequence ID" value="NZ_BAABIJ010000002.1"/>
</dbReference>
<dbReference type="InterPro" id="IPR016162">
    <property type="entry name" value="Ald_DH_N"/>
</dbReference>
<dbReference type="AlphaFoldDB" id="A0A562ULC3"/>
<evidence type="ECO:0000259" key="5">
    <source>
        <dbReference type="Pfam" id="PF00171"/>
    </source>
</evidence>
<evidence type="ECO:0000256" key="4">
    <source>
        <dbReference type="RuleBase" id="RU003345"/>
    </source>
</evidence>
<organism evidence="6 7">
    <name type="scientific">Stackebrandtia albiflava</name>
    <dbReference type="NCBI Taxonomy" id="406432"/>
    <lineage>
        <taxon>Bacteria</taxon>
        <taxon>Bacillati</taxon>
        <taxon>Actinomycetota</taxon>
        <taxon>Actinomycetes</taxon>
        <taxon>Glycomycetales</taxon>
        <taxon>Glycomycetaceae</taxon>
        <taxon>Stackebrandtia</taxon>
    </lineage>
</organism>
<dbReference type="InterPro" id="IPR016161">
    <property type="entry name" value="Ald_DH/histidinol_DH"/>
</dbReference>
<dbReference type="PROSITE" id="PS00687">
    <property type="entry name" value="ALDEHYDE_DEHYDR_GLU"/>
    <property type="match status" value="1"/>
</dbReference>
<evidence type="ECO:0000256" key="2">
    <source>
        <dbReference type="ARBA" id="ARBA00023002"/>
    </source>
</evidence>
<comment type="caution">
    <text evidence="6">The sequence shown here is derived from an EMBL/GenBank/DDBJ whole genome shotgun (WGS) entry which is preliminary data.</text>
</comment>
<name>A0A562ULC3_9ACTN</name>
<dbReference type="SUPFAM" id="SSF53720">
    <property type="entry name" value="ALDH-like"/>
    <property type="match status" value="1"/>
</dbReference>
<comment type="similarity">
    <text evidence="1 4">Belongs to the aldehyde dehydrogenase family.</text>
</comment>
<feature type="active site" evidence="3">
    <location>
        <position position="247"/>
    </location>
</feature>
<evidence type="ECO:0000256" key="3">
    <source>
        <dbReference type="PROSITE-ProRule" id="PRU10007"/>
    </source>
</evidence>
<feature type="domain" description="Aldehyde dehydrogenase" evidence="5">
    <location>
        <begin position="17"/>
        <end position="470"/>
    </location>
</feature>